<dbReference type="Proteomes" id="UP000001698">
    <property type="component" value="Chromosome"/>
</dbReference>
<name>B2I6S8_XYLF2</name>
<dbReference type="EMBL" id="CP001011">
    <property type="protein sequence ID" value="ACB91620.1"/>
    <property type="molecule type" value="Genomic_DNA"/>
</dbReference>
<protein>
    <submittedName>
        <fullName evidence="1">Uncharacterized protein</fullName>
    </submittedName>
</protein>
<evidence type="ECO:0000313" key="2">
    <source>
        <dbReference type="Proteomes" id="UP000001698"/>
    </source>
</evidence>
<reference evidence="1 2" key="1">
    <citation type="journal article" date="2010" name="J. Bacteriol.">
        <title>Whole genome sequences of two Xylella fastidiosa strains (M12 and M23) causing almond leaf scorch disease in California.</title>
        <authorList>
            <person name="Chen J."/>
            <person name="Xie G."/>
            <person name="Han S."/>
            <person name="Chertkov O."/>
            <person name="Sims D."/>
            <person name="Civerolo E.L."/>
        </authorList>
    </citation>
    <scope>NUCLEOTIDE SEQUENCE [LARGE SCALE GENOMIC DNA]</scope>
    <source>
        <strain evidence="1 2">M23</strain>
    </source>
</reference>
<gene>
    <name evidence="1" type="ordered locus">XfasM23_0163</name>
</gene>
<organism evidence="1 2">
    <name type="scientific">Xylella fastidiosa (strain M23)</name>
    <dbReference type="NCBI Taxonomy" id="405441"/>
    <lineage>
        <taxon>Bacteria</taxon>
        <taxon>Pseudomonadati</taxon>
        <taxon>Pseudomonadota</taxon>
        <taxon>Gammaproteobacteria</taxon>
        <taxon>Lysobacterales</taxon>
        <taxon>Lysobacteraceae</taxon>
        <taxon>Xylella</taxon>
    </lineage>
</organism>
<dbReference type="KEGG" id="xfn:XfasM23_0163"/>
<sequence>MMNRDTELSRFSDYRAGHLLNSGMVLARCLIIAQVTELAAMLEVLFQALCDGIACCLDGGWSNVRVRGCI</sequence>
<dbReference type="AlphaFoldDB" id="B2I6S8"/>
<evidence type="ECO:0000313" key="1">
    <source>
        <dbReference type="EMBL" id="ACB91620.1"/>
    </source>
</evidence>
<proteinExistence type="predicted"/>
<accession>B2I6S8</accession>
<dbReference type="HOGENOM" id="CLU_2756948_0_0_6"/>